<evidence type="ECO:0000313" key="2">
    <source>
        <dbReference type="EMBL" id="MED6278051.1"/>
    </source>
</evidence>
<protein>
    <submittedName>
        <fullName evidence="2">Uncharacterized protein</fullName>
    </submittedName>
</protein>
<evidence type="ECO:0000313" key="3">
    <source>
        <dbReference type="Proteomes" id="UP001352852"/>
    </source>
</evidence>
<keyword evidence="3" id="KW-1185">Reference proteome</keyword>
<proteinExistence type="predicted"/>
<evidence type="ECO:0000256" key="1">
    <source>
        <dbReference type="SAM" id="MobiDB-lite"/>
    </source>
</evidence>
<comment type="caution">
    <text evidence="2">The sequence shown here is derived from an EMBL/GenBank/DDBJ whole genome shotgun (WGS) entry which is preliminary data.</text>
</comment>
<feature type="compositionally biased region" description="Low complexity" evidence="1">
    <location>
        <begin position="84"/>
        <end position="102"/>
    </location>
</feature>
<sequence>MVHSDSNIPRNLVKALPEVGVQYMPGQGLGQTFPADPHYALGPAKSDRLSPPPADPTHHQVVISGQWSLQSRRESSPCQGDGFQSPRSRPPAQAQAPSLSAR</sequence>
<feature type="region of interest" description="Disordered" evidence="1">
    <location>
        <begin position="23"/>
        <end position="102"/>
    </location>
</feature>
<reference evidence="2 3" key="1">
    <citation type="submission" date="2021-06" db="EMBL/GenBank/DDBJ databases">
        <authorList>
            <person name="Palmer J.M."/>
        </authorList>
    </citation>
    <scope>NUCLEOTIDE SEQUENCE [LARGE SCALE GENOMIC DNA]</scope>
    <source>
        <strain evidence="2 3">CL_MEX2019</strain>
        <tissue evidence="2">Muscle</tissue>
    </source>
</reference>
<organism evidence="2 3">
    <name type="scientific">Characodon lateralis</name>
    <dbReference type="NCBI Taxonomy" id="208331"/>
    <lineage>
        <taxon>Eukaryota</taxon>
        <taxon>Metazoa</taxon>
        <taxon>Chordata</taxon>
        <taxon>Craniata</taxon>
        <taxon>Vertebrata</taxon>
        <taxon>Euteleostomi</taxon>
        <taxon>Actinopterygii</taxon>
        <taxon>Neopterygii</taxon>
        <taxon>Teleostei</taxon>
        <taxon>Neoteleostei</taxon>
        <taxon>Acanthomorphata</taxon>
        <taxon>Ovalentaria</taxon>
        <taxon>Atherinomorphae</taxon>
        <taxon>Cyprinodontiformes</taxon>
        <taxon>Goodeidae</taxon>
        <taxon>Characodon</taxon>
    </lineage>
</organism>
<name>A0ABU7DT70_9TELE</name>
<dbReference type="EMBL" id="JAHUTJ010034598">
    <property type="protein sequence ID" value="MED6278051.1"/>
    <property type="molecule type" value="Genomic_DNA"/>
</dbReference>
<accession>A0ABU7DT70</accession>
<gene>
    <name evidence="2" type="ORF">CHARACLAT_019715</name>
</gene>
<dbReference type="Proteomes" id="UP001352852">
    <property type="component" value="Unassembled WGS sequence"/>
</dbReference>